<accession>A0A8H4RL45</accession>
<reference evidence="1 2" key="1">
    <citation type="submission" date="2020-03" db="EMBL/GenBank/DDBJ databases">
        <title>Draft Genome Sequence of Cudoniella acicularis.</title>
        <authorList>
            <person name="Buettner E."/>
            <person name="Kellner H."/>
        </authorList>
    </citation>
    <scope>NUCLEOTIDE SEQUENCE [LARGE SCALE GENOMIC DNA]</scope>
    <source>
        <strain evidence="1 2">DSM 108380</strain>
    </source>
</reference>
<evidence type="ECO:0000313" key="1">
    <source>
        <dbReference type="EMBL" id="KAF4631246.1"/>
    </source>
</evidence>
<gene>
    <name evidence="1" type="ORF">G7Y89_g6886</name>
</gene>
<protein>
    <submittedName>
        <fullName evidence="1">Uncharacterized protein</fullName>
    </submittedName>
</protein>
<comment type="caution">
    <text evidence="1">The sequence shown here is derived from an EMBL/GenBank/DDBJ whole genome shotgun (WGS) entry which is preliminary data.</text>
</comment>
<name>A0A8H4RL45_9HELO</name>
<sequence length="312" mass="34219">MSSDGALDGFALELEGDGTGGFYRVRNRKDQINRSAIINRGEKFSVIADLVEVVHGTLKPGGDAGAIIVADFQFIPKRGRRYKGAIINFQFESDDPSVEVSVEKIAPLSRWALNPTTRNDKFSLSFKPSIEAIPGVGNVSLGELSSSQKQDKLFHTEVEGSMRLETRDEGGKDTAQWVLGENEAQKTGIARALRVAIVVKRAILNASDGEMIKLSIDEGPTFRVTVEAVAEVPIMSLGWAEEKFEILRKKVPVDDAVVFKPGKNLESGLFDFSKTALLAEDLKKVMAMSLYQSFEGLAEHKEAPEGHEHLKE</sequence>
<organism evidence="1 2">
    <name type="scientific">Cudoniella acicularis</name>
    <dbReference type="NCBI Taxonomy" id="354080"/>
    <lineage>
        <taxon>Eukaryota</taxon>
        <taxon>Fungi</taxon>
        <taxon>Dikarya</taxon>
        <taxon>Ascomycota</taxon>
        <taxon>Pezizomycotina</taxon>
        <taxon>Leotiomycetes</taxon>
        <taxon>Helotiales</taxon>
        <taxon>Tricladiaceae</taxon>
        <taxon>Cudoniella</taxon>
    </lineage>
</organism>
<dbReference type="Proteomes" id="UP000566819">
    <property type="component" value="Unassembled WGS sequence"/>
</dbReference>
<dbReference type="AlphaFoldDB" id="A0A8H4RL45"/>
<evidence type="ECO:0000313" key="2">
    <source>
        <dbReference type="Proteomes" id="UP000566819"/>
    </source>
</evidence>
<dbReference type="EMBL" id="JAAMPI010000462">
    <property type="protein sequence ID" value="KAF4631246.1"/>
    <property type="molecule type" value="Genomic_DNA"/>
</dbReference>
<proteinExistence type="predicted"/>
<dbReference type="OrthoDB" id="5030973at2759"/>
<keyword evidence="2" id="KW-1185">Reference proteome</keyword>